<proteinExistence type="predicted"/>
<protein>
    <submittedName>
        <fullName evidence="1">Uncharacterized protein</fullName>
    </submittedName>
</protein>
<evidence type="ECO:0000313" key="1">
    <source>
        <dbReference type="EMBL" id="KAJ1087868.1"/>
    </source>
</evidence>
<sequence>MHRGLVLRLARGSCPHGDSKDHVRTRQSAKHSVAAKIRQPGLLPVRRLLILGTLHSYDGDCLSLMCTSNTGAYDMKKTSFCYCVQCYGSRSARIKPWVPFPNIGGREDAFVVEVILYRKNVVILSRMPASLPSLQLAFALDSAEIRETPPVQGSSGGRYCKDSRN</sequence>
<dbReference type="Proteomes" id="UP001066276">
    <property type="component" value="Chromosome 11"/>
</dbReference>
<comment type="caution">
    <text evidence="1">The sequence shown here is derived from an EMBL/GenBank/DDBJ whole genome shotgun (WGS) entry which is preliminary data.</text>
</comment>
<accession>A0AAV7LGD0</accession>
<keyword evidence="2" id="KW-1185">Reference proteome</keyword>
<organism evidence="1 2">
    <name type="scientific">Pleurodeles waltl</name>
    <name type="common">Iberian ribbed newt</name>
    <dbReference type="NCBI Taxonomy" id="8319"/>
    <lineage>
        <taxon>Eukaryota</taxon>
        <taxon>Metazoa</taxon>
        <taxon>Chordata</taxon>
        <taxon>Craniata</taxon>
        <taxon>Vertebrata</taxon>
        <taxon>Euteleostomi</taxon>
        <taxon>Amphibia</taxon>
        <taxon>Batrachia</taxon>
        <taxon>Caudata</taxon>
        <taxon>Salamandroidea</taxon>
        <taxon>Salamandridae</taxon>
        <taxon>Pleurodelinae</taxon>
        <taxon>Pleurodeles</taxon>
    </lineage>
</organism>
<dbReference type="EMBL" id="JANPWB010000015">
    <property type="protein sequence ID" value="KAJ1087868.1"/>
    <property type="molecule type" value="Genomic_DNA"/>
</dbReference>
<reference evidence="1" key="1">
    <citation type="journal article" date="2022" name="bioRxiv">
        <title>Sequencing and chromosome-scale assembly of the giantPleurodeles waltlgenome.</title>
        <authorList>
            <person name="Brown T."/>
            <person name="Elewa A."/>
            <person name="Iarovenko S."/>
            <person name="Subramanian E."/>
            <person name="Araus A.J."/>
            <person name="Petzold A."/>
            <person name="Susuki M."/>
            <person name="Suzuki K.-i.T."/>
            <person name="Hayashi T."/>
            <person name="Toyoda A."/>
            <person name="Oliveira C."/>
            <person name="Osipova E."/>
            <person name="Leigh N.D."/>
            <person name="Simon A."/>
            <person name="Yun M.H."/>
        </authorList>
    </citation>
    <scope>NUCLEOTIDE SEQUENCE</scope>
    <source>
        <strain evidence="1">20211129_DDA</strain>
        <tissue evidence="1">Liver</tissue>
    </source>
</reference>
<name>A0AAV7LGD0_PLEWA</name>
<dbReference type="AlphaFoldDB" id="A0AAV7LGD0"/>
<evidence type="ECO:0000313" key="2">
    <source>
        <dbReference type="Proteomes" id="UP001066276"/>
    </source>
</evidence>
<gene>
    <name evidence="1" type="ORF">NDU88_001030</name>
</gene>